<evidence type="ECO:0000313" key="1">
    <source>
        <dbReference type="EMBL" id="KAE8355478.1"/>
    </source>
</evidence>
<evidence type="ECO:0008006" key="3">
    <source>
        <dbReference type="Google" id="ProtNLM"/>
    </source>
</evidence>
<dbReference type="Gene3D" id="2.60.40.640">
    <property type="match status" value="1"/>
</dbReference>
<keyword evidence="2" id="KW-1185">Reference proteome</keyword>
<organism evidence="1 2">
    <name type="scientific">Aspergillus coremiiformis</name>
    <dbReference type="NCBI Taxonomy" id="138285"/>
    <lineage>
        <taxon>Eukaryota</taxon>
        <taxon>Fungi</taxon>
        <taxon>Dikarya</taxon>
        <taxon>Ascomycota</taxon>
        <taxon>Pezizomycotina</taxon>
        <taxon>Eurotiomycetes</taxon>
        <taxon>Eurotiomycetidae</taxon>
        <taxon>Eurotiales</taxon>
        <taxon>Aspergillaceae</taxon>
        <taxon>Aspergillus</taxon>
        <taxon>Aspergillus subgen. Circumdati</taxon>
    </lineage>
</organism>
<proteinExistence type="predicted"/>
<protein>
    <recommendedName>
        <fullName evidence="3">Arrestin-like N-terminal domain-containing protein</fullName>
    </recommendedName>
</protein>
<name>A0A5N6ZDM7_9EURO</name>
<dbReference type="OrthoDB" id="2333384at2759"/>
<dbReference type="EMBL" id="ML739052">
    <property type="protein sequence ID" value="KAE8355478.1"/>
    <property type="molecule type" value="Genomic_DNA"/>
</dbReference>
<accession>A0A5N6ZDM7</accession>
<dbReference type="Proteomes" id="UP000327118">
    <property type="component" value="Unassembled WGS sequence"/>
</dbReference>
<dbReference type="AlphaFoldDB" id="A0A5N6ZDM7"/>
<reference evidence="2" key="1">
    <citation type="submission" date="2019-04" db="EMBL/GenBank/DDBJ databases">
        <title>Friends and foes A comparative genomics studyof 23 Aspergillus species from section Flavi.</title>
        <authorList>
            <consortium name="DOE Joint Genome Institute"/>
            <person name="Kjaerbolling I."/>
            <person name="Vesth T."/>
            <person name="Frisvad J.C."/>
            <person name="Nybo J.L."/>
            <person name="Theobald S."/>
            <person name="Kildgaard S."/>
            <person name="Isbrandt T."/>
            <person name="Kuo A."/>
            <person name="Sato A."/>
            <person name="Lyhne E.K."/>
            <person name="Kogle M.E."/>
            <person name="Wiebenga A."/>
            <person name="Kun R.S."/>
            <person name="Lubbers R.J."/>
            <person name="Makela M.R."/>
            <person name="Barry K."/>
            <person name="Chovatia M."/>
            <person name="Clum A."/>
            <person name="Daum C."/>
            <person name="Haridas S."/>
            <person name="He G."/>
            <person name="LaButti K."/>
            <person name="Lipzen A."/>
            <person name="Mondo S."/>
            <person name="Riley R."/>
            <person name="Salamov A."/>
            <person name="Simmons B.A."/>
            <person name="Magnuson J.K."/>
            <person name="Henrissat B."/>
            <person name="Mortensen U.H."/>
            <person name="Larsen T.O."/>
            <person name="Devries R.P."/>
            <person name="Grigoriev I.V."/>
            <person name="Machida M."/>
            <person name="Baker S.E."/>
            <person name="Andersen M.R."/>
        </authorList>
    </citation>
    <scope>NUCLEOTIDE SEQUENCE [LARGE SCALE GENOMIC DNA]</scope>
    <source>
        <strain evidence="2">CBS 553.77</strain>
    </source>
</reference>
<sequence>MPHKVSTGNANIRISLASPPGWKYVGGDTVIGNVVRCSYIVAPEATVTLALYGRVKTKITVRKNYSTYGSNTSHYRGRWELFHTTRQVLFQGPIHLPEGSASDPLTWPFALNIPARPSDEVLHGHSREESFLPLNTDNLAYSTLPGSFYSRSNGWRTSSEGFVEYYLEAELRYGRAGSSEIETATLPITIRHLPPAETFGSYALQSCVVEKRIKSQRLLPGMEHAQLSLKQKIQKLVGSSKVPEFVYTVEINWPQAIQIDKPTPIPIIVGVSPSHASPKIQDVVQKVRLNWVDMCIRPTTLVLAPGNFSRSNIHDDRHSSRHYLGLKGAFLGLQHPIVLTTGKGSQPVDIGGMLRLVMHPNGVTLGGQRVTTMMGPCPDFVTYNIRHTNQLDLEVSLTVAGETHQFKVSSGLRIIAAP</sequence>
<evidence type="ECO:0000313" key="2">
    <source>
        <dbReference type="Proteomes" id="UP000327118"/>
    </source>
</evidence>
<gene>
    <name evidence="1" type="ORF">BDV28DRAFT_128959</name>
</gene>
<dbReference type="InterPro" id="IPR014752">
    <property type="entry name" value="Arrestin-like_C"/>
</dbReference>